<dbReference type="Pfam" id="PF00001">
    <property type="entry name" value="7tm_1"/>
    <property type="match status" value="1"/>
</dbReference>
<dbReference type="PANTHER" id="PTHR24235">
    <property type="entry name" value="NEUROPEPTIDE Y RECEPTOR"/>
    <property type="match status" value="1"/>
</dbReference>
<feature type="transmembrane region" description="Helical" evidence="10">
    <location>
        <begin position="299"/>
        <end position="321"/>
    </location>
</feature>
<comment type="similarity">
    <text evidence="2 9">Belongs to the G-protein coupled receptor 1 family.</text>
</comment>
<evidence type="ECO:0000256" key="5">
    <source>
        <dbReference type="ARBA" id="ARBA00023040"/>
    </source>
</evidence>
<dbReference type="GO" id="GO:0004983">
    <property type="term" value="F:neuropeptide Y receptor activity"/>
    <property type="evidence" value="ECO:0007669"/>
    <property type="project" value="InterPro"/>
</dbReference>
<keyword evidence="5 9" id="KW-0297">G-protein coupled receptor</keyword>
<keyword evidence="6 10" id="KW-0472">Membrane</keyword>
<proteinExistence type="evidence at transcript level"/>
<keyword evidence="3 9" id="KW-0812">Transmembrane</keyword>
<keyword evidence="4 10" id="KW-1133">Transmembrane helix</keyword>
<reference evidence="12" key="1">
    <citation type="journal article" date="2016" name="PLoS Biol.">
        <title>GPCRs Direct Germline Development and Somatic Gonad Function in Planarians.</title>
        <authorList>
            <person name="Saberi A."/>
            <person name="Jamal A."/>
            <person name="Beets I."/>
            <person name="Schoofs L."/>
            <person name="Newmark P.A."/>
        </authorList>
    </citation>
    <scope>NUCLEOTIDE SEQUENCE</scope>
</reference>
<dbReference type="PANTHER" id="PTHR24235:SF29">
    <property type="entry name" value="GH23382P"/>
    <property type="match status" value="1"/>
</dbReference>
<feature type="transmembrane region" description="Helical" evidence="10">
    <location>
        <begin position="152"/>
        <end position="175"/>
    </location>
</feature>
<comment type="subcellular location">
    <subcellularLocation>
        <location evidence="1">Membrane</location>
        <topology evidence="1">Multi-pass membrane protein</topology>
    </subcellularLocation>
</comment>
<accession>A0A193KUI5</accession>
<dbReference type="InterPro" id="IPR000276">
    <property type="entry name" value="GPCR_Rhodpsn"/>
</dbReference>
<keyword evidence="7 9" id="KW-0675">Receptor</keyword>
<dbReference type="GO" id="GO:0016020">
    <property type="term" value="C:membrane"/>
    <property type="evidence" value="ECO:0007669"/>
    <property type="project" value="UniProtKB-SubCell"/>
</dbReference>
<evidence type="ECO:0000256" key="9">
    <source>
        <dbReference type="RuleBase" id="RU000688"/>
    </source>
</evidence>
<evidence type="ECO:0000256" key="4">
    <source>
        <dbReference type="ARBA" id="ARBA00022989"/>
    </source>
</evidence>
<evidence type="ECO:0000313" key="12">
    <source>
        <dbReference type="EMBL" id="ANO39132.1"/>
    </source>
</evidence>
<name>A0A193KUI5_SCHMD</name>
<dbReference type="PROSITE" id="PS00237">
    <property type="entry name" value="G_PROTEIN_RECEP_F1_1"/>
    <property type="match status" value="1"/>
</dbReference>
<evidence type="ECO:0000256" key="7">
    <source>
        <dbReference type="ARBA" id="ARBA00023170"/>
    </source>
</evidence>
<dbReference type="PRINTS" id="PR00237">
    <property type="entry name" value="GPCRRHODOPSN"/>
</dbReference>
<feature type="transmembrane region" description="Helical" evidence="10">
    <location>
        <begin position="74"/>
        <end position="95"/>
    </location>
</feature>
<dbReference type="InterPro" id="IPR000611">
    <property type="entry name" value="NPY_rcpt"/>
</dbReference>
<feature type="domain" description="G-protein coupled receptors family 1 profile" evidence="11">
    <location>
        <begin position="57"/>
        <end position="319"/>
    </location>
</feature>
<organism evidence="12">
    <name type="scientific">Schmidtea mediterranea</name>
    <name type="common">Freshwater planarian flatworm</name>
    <dbReference type="NCBI Taxonomy" id="79327"/>
    <lineage>
        <taxon>Eukaryota</taxon>
        <taxon>Metazoa</taxon>
        <taxon>Spiralia</taxon>
        <taxon>Lophotrochozoa</taxon>
        <taxon>Platyhelminthes</taxon>
        <taxon>Rhabditophora</taxon>
        <taxon>Seriata</taxon>
        <taxon>Tricladida</taxon>
        <taxon>Continenticola</taxon>
        <taxon>Geoplanoidea</taxon>
        <taxon>Dugesiidae</taxon>
        <taxon>Schmidtea</taxon>
    </lineage>
</organism>
<keyword evidence="8 9" id="KW-0807">Transducer</keyword>
<feature type="transmembrane region" description="Helical" evidence="10">
    <location>
        <begin position="115"/>
        <end position="140"/>
    </location>
</feature>
<dbReference type="PRINTS" id="PR01012">
    <property type="entry name" value="NRPEPTIDEYR"/>
</dbReference>
<protein>
    <submittedName>
        <fullName evidence="12">NPYR-11</fullName>
    </submittedName>
</protein>
<dbReference type="Gene3D" id="1.20.1070.10">
    <property type="entry name" value="Rhodopsin 7-helix transmembrane proteins"/>
    <property type="match status" value="1"/>
</dbReference>
<feature type="transmembrane region" description="Helical" evidence="10">
    <location>
        <begin position="246"/>
        <end position="265"/>
    </location>
</feature>
<dbReference type="PROSITE" id="PS50262">
    <property type="entry name" value="G_PROTEIN_RECEP_F1_2"/>
    <property type="match status" value="1"/>
</dbReference>
<feature type="transmembrane region" description="Helical" evidence="10">
    <location>
        <begin position="39"/>
        <end position="67"/>
    </location>
</feature>
<sequence>MSTVKIILRYLYFRQQISMKFFTKNATVPFPNGRLDWNMFFLLFVMYGLFALFGFVMNLILVLLLIYKKLYQNVTYLFVLLLGSSDILLCGVSIPMQFFYELVKNIRMSYFSCKIFVFLSGLPMHISCLTILLIAFDRYYIIVYPFKRRMSLLFAGFCIICVMATSIAICLPVAFYTDYIQLSASEFCVENWPSPLLRLIYSTFILSYQVFIPLVLIGLLYYLIYKRLKSRTSIDKSKNQVKRSNKVNHMLLLIVLCFAIFWSPWNIYSLFLESKIYIKDEKNLDPIVNMENESNDINVLNICLKMVAMLTTCINPFLYGWMNDNIKNALLSSCQINERHYKSDTNLKRNKSNVQRAEPPIQCDETRHFDYNTVSLDYV</sequence>
<evidence type="ECO:0000256" key="1">
    <source>
        <dbReference type="ARBA" id="ARBA00004141"/>
    </source>
</evidence>
<evidence type="ECO:0000259" key="11">
    <source>
        <dbReference type="PROSITE" id="PS50262"/>
    </source>
</evidence>
<dbReference type="SUPFAM" id="SSF81321">
    <property type="entry name" value="Family A G protein-coupled receptor-like"/>
    <property type="match status" value="1"/>
</dbReference>
<evidence type="ECO:0000256" key="8">
    <source>
        <dbReference type="ARBA" id="ARBA00023224"/>
    </source>
</evidence>
<gene>
    <name evidence="12" type="primary">npyr-11</name>
</gene>
<dbReference type="AlphaFoldDB" id="A0A193KUI5"/>
<evidence type="ECO:0000256" key="2">
    <source>
        <dbReference type="ARBA" id="ARBA00010663"/>
    </source>
</evidence>
<feature type="transmembrane region" description="Helical" evidence="10">
    <location>
        <begin position="199"/>
        <end position="225"/>
    </location>
</feature>
<evidence type="ECO:0000256" key="6">
    <source>
        <dbReference type="ARBA" id="ARBA00023136"/>
    </source>
</evidence>
<dbReference type="EMBL" id="KX018971">
    <property type="protein sequence ID" value="ANO39132.1"/>
    <property type="molecule type" value="mRNA"/>
</dbReference>
<evidence type="ECO:0000256" key="10">
    <source>
        <dbReference type="SAM" id="Phobius"/>
    </source>
</evidence>
<evidence type="ECO:0000256" key="3">
    <source>
        <dbReference type="ARBA" id="ARBA00022692"/>
    </source>
</evidence>
<dbReference type="InterPro" id="IPR017452">
    <property type="entry name" value="GPCR_Rhodpsn_7TM"/>
</dbReference>